<dbReference type="RefSeq" id="WP_235913504.1">
    <property type="nucleotide sequence ID" value="NZ_WTYM01000062.1"/>
</dbReference>
<evidence type="ECO:0000313" key="2">
    <source>
        <dbReference type="Proteomes" id="UP000433652"/>
    </source>
</evidence>
<name>A0A6I4T1G1_9SPHN</name>
<reference evidence="1 2" key="1">
    <citation type="submission" date="2019-12" db="EMBL/GenBank/DDBJ databases">
        <title>Genomic-based taxomic classification of the family Erythrobacteraceae.</title>
        <authorList>
            <person name="Xu L."/>
        </authorList>
    </citation>
    <scope>NUCLEOTIDE SEQUENCE [LARGE SCALE GENOMIC DNA]</scope>
    <source>
        <strain evidence="1 2">MCCC 1K01500</strain>
    </source>
</reference>
<keyword evidence="2" id="KW-1185">Reference proteome</keyword>
<evidence type="ECO:0000313" key="1">
    <source>
        <dbReference type="EMBL" id="MXO61308.1"/>
    </source>
</evidence>
<comment type="caution">
    <text evidence="1">The sequence shown here is derived from an EMBL/GenBank/DDBJ whole genome shotgun (WGS) entry which is preliminary data.</text>
</comment>
<dbReference type="Proteomes" id="UP000433652">
    <property type="component" value="Unassembled WGS sequence"/>
</dbReference>
<proteinExistence type="predicted"/>
<accession>A0A6I4T1G1</accession>
<protein>
    <submittedName>
        <fullName evidence="1">Uncharacterized protein</fullName>
    </submittedName>
</protein>
<sequence length="79" mass="8412">MSIRLQPFQEGFALPVSARFAIGTVSLLPRVLTGKNIDSGPKTGRFRRILRSCAAENNAITAGYPAQIGLSLLFGGTGY</sequence>
<gene>
    <name evidence="1" type="ORF">GRI89_17320</name>
</gene>
<dbReference type="EMBL" id="WTYM01000062">
    <property type="protein sequence ID" value="MXO61308.1"/>
    <property type="molecule type" value="Genomic_DNA"/>
</dbReference>
<organism evidence="1 2">
    <name type="scientific">Croceibacterium salegens</name>
    <dbReference type="NCBI Taxonomy" id="1737568"/>
    <lineage>
        <taxon>Bacteria</taxon>
        <taxon>Pseudomonadati</taxon>
        <taxon>Pseudomonadota</taxon>
        <taxon>Alphaproteobacteria</taxon>
        <taxon>Sphingomonadales</taxon>
        <taxon>Erythrobacteraceae</taxon>
        <taxon>Croceibacterium</taxon>
    </lineage>
</organism>
<dbReference type="AlphaFoldDB" id="A0A6I4T1G1"/>